<reference evidence="2" key="2">
    <citation type="submission" date="2021-04" db="EMBL/GenBank/DDBJ databases">
        <authorList>
            <person name="Gilroy R."/>
        </authorList>
    </citation>
    <scope>NUCLEOTIDE SEQUENCE</scope>
    <source>
        <strain evidence="2">ChiGjej1B1-14440</strain>
    </source>
</reference>
<name>A0A9D2BM58_9FIRM</name>
<evidence type="ECO:0000313" key="3">
    <source>
        <dbReference type="Proteomes" id="UP000886724"/>
    </source>
</evidence>
<accession>A0A9D2BM58</accession>
<proteinExistence type="predicted"/>
<sequence>MLQIDTDKIKMMTGNKIAYTLYERRLNMKKKKLKKVMLSMVTCLVLLGGIKTVDALTEGKISNTVKDTIRVFFIGEDNQQQEMIGEQYVDENGDIWIKFKDQSENKVDVNDSELEKEGLQSNTEIDKSSNEINTDIKDNQTK</sequence>
<evidence type="ECO:0000313" key="2">
    <source>
        <dbReference type="EMBL" id="HIX81206.1"/>
    </source>
</evidence>
<dbReference type="Proteomes" id="UP000886724">
    <property type="component" value="Unassembled WGS sequence"/>
</dbReference>
<dbReference type="EMBL" id="DXET01000101">
    <property type="protein sequence ID" value="HIX81206.1"/>
    <property type="molecule type" value="Genomic_DNA"/>
</dbReference>
<gene>
    <name evidence="2" type="ORF">H9980_04440</name>
</gene>
<comment type="caution">
    <text evidence="2">The sequence shown here is derived from an EMBL/GenBank/DDBJ whole genome shotgun (WGS) entry which is preliminary data.</text>
</comment>
<dbReference type="AlphaFoldDB" id="A0A9D2BM58"/>
<organism evidence="2 3">
    <name type="scientific">Candidatus Erysipelatoclostridium merdavium</name>
    <dbReference type="NCBI Taxonomy" id="2838566"/>
    <lineage>
        <taxon>Bacteria</taxon>
        <taxon>Bacillati</taxon>
        <taxon>Bacillota</taxon>
        <taxon>Erysipelotrichia</taxon>
        <taxon>Erysipelotrichales</taxon>
        <taxon>Erysipelotrichales incertae sedis</taxon>
    </lineage>
</organism>
<feature type="region of interest" description="Disordered" evidence="1">
    <location>
        <begin position="108"/>
        <end position="142"/>
    </location>
</feature>
<protein>
    <submittedName>
        <fullName evidence="2">Uncharacterized protein</fullName>
    </submittedName>
</protein>
<evidence type="ECO:0000256" key="1">
    <source>
        <dbReference type="SAM" id="MobiDB-lite"/>
    </source>
</evidence>
<reference evidence="2" key="1">
    <citation type="journal article" date="2021" name="PeerJ">
        <title>Extensive microbial diversity within the chicken gut microbiome revealed by metagenomics and culture.</title>
        <authorList>
            <person name="Gilroy R."/>
            <person name="Ravi A."/>
            <person name="Getino M."/>
            <person name="Pursley I."/>
            <person name="Horton D.L."/>
            <person name="Alikhan N.F."/>
            <person name="Baker D."/>
            <person name="Gharbi K."/>
            <person name="Hall N."/>
            <person name="Watson M."/>
            <person name="Adriaenssens E.M."/>
            <person name="Foster-Nyarko E."/>
            <person name="Jarju S."/>
            <person name="Secka A."/>
            <person name="Antonio M."/>
            <person name="Oren A."/>
            <person name="Chaudhuri R.R."/>
            <person name="La Ragione R."/>
            <person name="Hildebrand F."/>
            <person name="Pallen M.J."/>
        </authorList>
    </citation>
    <scope>NUCLEOTIDE SEQUENCE</scope>
    <source>
        <strain evidence="2">ChiGjej1B1-14440</strain>
    </source>
</reference>